<dbReference type="PATRIC" id="fig|1423745.4.peg.560"/>
<dbReference type="AlphaFoldDB" id="A0A0R2CC52"/>
<gene>
    <name evidence="1" type="ORF">FC87_GL000531</name>
</gene>
<reference evidence="1 2" key="1">
    <citation type="journal article" date="2015" name="Genome Announc.">
        <title>Expanding the biotechnology potential of lactobacilli through comparative genomics of 213 strains and associated genera.</title>
        <authorList>
            <person name="Sun Z."/>
            <person name="Harris H.M."/>
            <person name="McCann A."/>
            <person name="Guo C."/>
            <person name="Argimon S."/>
            <person name="Zhang W."/>
            <person name="Yang X."/>
            <person name="Jeffery I.B."/>
            <person name="Cooney J.C."/>
            <person name="Kagawa T.F."/>
            <person name="Liu W."/>
            <person name="Song Y."/>
            <person name="Salvetti E."/>
            <person name="Wrobel A."/>
            <person name="Rasinkangas P."/>
            <person name="Parkhill J."/>
            <person name="Rea M.C."/>
            <person name="O'Sullivan O."/>
            <person name="Ritari J."/>
            <person name="Douillard F.P."/>
            <person name="Paul Ross R."/>
            <person name="Yang R."/>
            <person name="Briner A.E."/>
            <person name="Felis G.E."/>
            <person name="de Vos W.M."/>
            <person name="Barrangou R."/>
            <person name="Klaenhammer T.R."/>
            <person name="Caufield P.W."/>
            <person name="Cui Y."/>
            <person name="Zhang H."/>
            <person name="O'Toole P.W."/>
        </authorList>
    </citation>
    <scope>NUCLEOTIDE SEQUENCE [LARGE SCALE GENOMIC DNA]</scope>
    <source>
        <strain evidence="1 2">DSM 22689</strain>
    </source>
</reference>
<sequence length="58" mass="6592">MKLYKTERGPIINLSYITFINPVGGHGWDYLTCVGGGEDMFELTEKDVQEILKLAEEK</sequence>
<dbReference type="STRING" id="1423745.GCA_001311215_01697"/>
<dbReference type="Proteomes" id="UP000051586">
    <property type="component" value="Unassembled WGS sequence"/>
</dbReference>
<name>A0A0R2CC52_9LACO</name>
<accession>A0A0R2CC52</accession>
<evidence type="ECO:0000313" key="1">
    <source>
        <dbReference type="EMBL" id="KRM89304.1"/>
    </source>
</evidence>
<proteinExistence type="predicted"/>
<dbReference type="EMBL" id="AYZI01000023">
    <property type="protein sequence ID" value="KRM89304.1"/>
    <property type="molecule type" value="Genomic_DNA"/>
</dbReference>
<protein>
    <submittedName>
        <fullName evidence="1">Uncharacterized protein</fullName>
    </submittedName>
</protein>
<organism evidence="1 2">
    <name type="scientific">Fructilactobacillus florum DSM 22689 = JCM 16035</name>
    <dbReference type="NCBI Taxonomy" id="1423745"/>
    <lineage>
        <taxon>Bacteria</taxon>
        <taxon>Bacillati</taxon>
        <taxon>Bacillota</taxon>
        <taxon>Bacilli</taxon>
        <taxon>Lactobacillales</taxon>
        <taxon>Lactobacillaceae</taxon>
        <taxon>Fructilactobacillus</taxon>
    </lineage>
</organism>
<comment type="caution">
    <text evidence="1">The sequence shown here is derived from an EMBL/GenBank/DDBJ whole genome shotgun (WGS) entry which is preliminary data.</text>
</comment>
<evidence type="ECO:0000313" key="2">
    <source>
        <dbReference type="Proteomes" id="UP000051586"/>
    </source>
</evidence>
<dbReference type="RefSeq" id="WP_156656549.1">
    <property type="nucleotide sequence ID" value="NZ_AYZI01000023.1"/>
</dbReference>